<organism evidence="1">
    <name type="scientific">bioreactor metagenome</name>
    <dbReference type="NCBI Taxonomy" id="1076179"/>
    <lineage>
        <taxon>unclassified sequences</taxon>
        <taxon>metagenomes</taxon>
        <taxon>ecological metagenomes</taxon>
    </lineage>
</organism>
<proteinExistence type="predicted"/>
<sequence>MYRVGFVGNHYRLRNKSIWRFFYRNDTVLDTHNLIEVHRALQEALGIKGRFNMNIFNA</sequence>
<comment type="caution">
    <text evidence="1">The sequence shown here is derived from an EMBL/GenBank/DDBJ whole genome shotgun (WGS) entry which is preliminary data.</text>
</comment>
<evidence type="ECO:0000313" key="1">
    <source>
        <dbReference type="EMBL" id="MPM30017.1"/>
    </source>
</evidence>
<accession>A0A644YP09</accession>
<reference evidence="1" key="1">
    <citation type="submission" date="2019-08" db="EMBL/GenBank/DDBJ databases">
        <authorList>
            <person name="Kucharzyk K."/>
            <person name="Murdoch R.W."/>
            <person name="Higgins S."/>
            <person name="Loffler F."/>
        </authorList>
    </citation>
    <scope>NUCLEOTIDE SEQUENCE</scope>
</reference>
<dbReference type="AlphaFoldDB" id="A0A644YP09"/>
<gene>
    <name evidence="1" type="ORF">SDC9_76559</name>
</gene>
<protein>
    <submittedName>
        <fullName evidence="1">Uncharacterized protein</fullName>
    </submittedName>
</protein>
<name>A0A644YP09_9ZZZZ</name>
<dbReference type="EMBL" id="VSSQ01005671">
    <property type="protein sequence ID" value="MPM30017.1"/>
    <property type="molecule type" value="Genomic_DNA"/>
</dbReference>